<dbReference type="Proteomes" id="UP000642748">
    <property type="component" value="Unassembled WGS sequence"/>
</dbReference>
<name>A0A8J3QZ68_9ACTN</name>
<proteinExistence type="predicted"/>
<dbReference type="AlphaFoldDB" id="A0A8J3QZ68"/>
<accession>A0A8J3QZ68</accession>
<keyword evidence="3" id="KW-1185">Reference proteome</keyword>
<feature type="transmembrane region" description="Helical" evidence="1">
    <location>
        <begin position="45"/>
        <end position="63"/>
    </location>
</feature>
<evidence type="ECO:0000256" key="1">
    <source>
        <dbReference type="SAM" id="Phobius"/>
    </source>
</evidence>
<organism evidence="2 3">
    <name type="scientific">Rugosimonospora africana</name>
    <dbReference type="NCBI Taxonomy" id="556532"/>
    <lineage>
        <taxon>Bacteria</taxon>
        <taxon>Bacillati</taxon>
        <taxon>Actinomycetota</taxon>
        <taxon>Actinomycetes</taxon>
        <taxon>Micromonosporales</taxon>
        <taxon>Micromonosporaceae</taxon>
        <taxon>Rugosimonospora</taxon>
    </lineage>
</organism>
<keyword evidence="1" id="KW-1133">Transmembrane helix</keyword>
<dbReference type="EMBL" id="BONZ01000082">
    <property type="protein sequence ID" value="GIH19593.1"/>
    <property type="molecule type" value="Genomic_DNA"/>
</dbReference>
<feature type="transmembrane region" description="Helical" evidence="1">
    <location>
        <begin position="12"/>
        <end position="33"/>
    </location>
</feature>
<evidence type="ECO:0000313" key="2">
    <source>
        <dbReference type="EMBL" id="GIH19593.1"/>
    </source>
</evidence>
<dbReference type="RefSeq" id="WP_203923042.1">
    <property type="nucleotide sequence ID" value="NZ_BONZ01000082.1"/>
</dbReference>
<protein>
    <submittedName>
        <fullName evidence="2">Uncharacterized protein</fullName>
    </submittedName>
</protein>
<sequence>MRRENVSLRIGWICLLVVGVGILAFGLVVALVPTSGNQPLMRADGLASIGLGLFGVLLAVFPFRRRERWAWFAFWFYPVFWTVHLVARLPPGKDHVHQVVFIVLSLAGLVVAVGQFFPHPKSRSDGATVR</sequence>
<keyword evidence="1" id="KW-0472">Membrane</keyword>
<evidence type="ECO:0000313" key="3">
    <source>
        <dbReference type="Proteomes" id="UP000642748"/>
    </source>
</evidence>
<gene>
    <name evidence="2" type="ORF">Raf01_77650</name>
</gene>
<reference evidence="2" key="1">
    <citation type="submission" date="2021-01" db="EMBL/GenBank/DDBJ databases">
        <title>Whole genome shotgun sequence of Rugosimonospora africana NBRC 104875.</title>
        <authorList>
            <person name="Komaki H."/>
            <person name="Tamura T."/>
        </authorList>
    </citation>
    <scope>NUCLEOTIDE SEQUENCE</scope>
    <source>
        <strain evidence="2">NBRC 104875</strain>
    </source>
</reference>
<feature type="transmembrane region" description="Helical" evidence="1">
    <location>
        <begin position="70"/>
        <end position="87"/>
    </location>
</feature>
<comment type="caution">
    <text evidence="2">The sequence shown here is derived from an EMBL/GenBank/DDBJ whole genome shotgun (WGS) entry which is preliminary data.</text>
</comment>
<feature type="transmembrane region" description="Helical" evidence="1">
    <location>
        <begin position="99"/>
        <end position="117"/>
    </location>
</feature>
<keyword evidence="1" id="KW-0812">Transmembrane</keyword>